<evidence type="ECO:0000256" key="1">
    <source>
        <dbReference type="SAM" id="MobiDB-lite"/>
    </source>
</evidence>
<feature type="region of interest" description="Disordered" evidence="1">
    <location>
        <begin position="38"/>
        <end position="78"/>
    </location>
</feature>
<comment type="caution">
    <text evidence="3">The sequence shown here is derived from an EMBL/GenBank/DDBJ whole genome shotgun (WGS) entry which is preliminary data.</text>
</comment>
<dbReference type="RefSeq" id="XP_011117062.1">
    <property type="nucleotide sequence ID" value="XM_011118760.1"/>
</dbReference>
<evidence type="ECO:0000313" key="4">
    <source>
        <dbReference type="Proteomes" id="UP000008784"/>
    </source>
</evidence>
<accession>G1WXV0</accession>
<reference evidence="3 4" key="1">
    <citation type="journal article" date="2011" name="PLoS Pathog.">
        <title>Genomic and proteomic analyses of the fungus Arthrobotrys oligospora provide insights into nematode-trap formation.</title>
        <authorList>
            <person name="Yang J."/>
            <person name="Wang L."/>
            <person name="Ji X."/>
            <person name="Feng Y."/>
            <person name="Li X."/>
            <person name="Zou C."/>
            <person name="Xu J."/>
            <person name="Ren Y."/>
            <person name="Mi Q."/>
            <person name="Wu J."/>
            <person name="Liu S."/>
            <person name="Liu Y."/>
            <person name="Huang X."/>
            <person name="Wang H."/>
            <person name="Niu X."/>
            <person name="Li J."/>
            <person name="Liang L."/>
            <person name="Luo Y."/>
            <person name="Ji K."/>
            <person name="Zhou W."/>
            <person name="Yu Z."/>
            <person name="Li G."/>
            <person name="Liu Y."/>
            <person name="Li L."/>
            <person name="Qiao M."/>
            <person name="Feng L."/>
            <person name="Zhang K.-Q."/>
        </authorList>
    </citation>
    <scope>NUCLEOTIDE SEQUENCE [LARGE SCALE GENOMIC DNA]</scope>
    <source>
        <strain evidence="4">ATCC 24927 / CBS 115.81 / DSM 1491</strain>
    </source>
</reference>
<dbReference type="AlphaFoldDB" id="G1WXV0"/>
<feature type="compositionally biased region" description="Low complexity" evidence="1">
    <location>
        <begin position="38"/>
        <end position="64"/>
    </location>
</feature>
<keyword evidence="2" id="KW-0472">Membrane</keyword>
<dbReference type="EMBL" id="ADOT01000005">
    <property type="protein sequence ID" value="EGX54077.1"/>
    <property type="molecule type" value="Genomic_DNA"/>
</dbReference>
<keyword evidence="2" id="KW-1133">Transmembrane helix</keyword>
<gene>
    <name evidence="3" type="ORF">AOL_s00004g110</name>
</gene>
<dbReference type="HOGENOM" id="CLU_1854755_0_0_1"/>
<feature type="transmembrane region" description="Helical" evidence="2">
    <location>
        <begin position="90"/>
        <end position="112"/>
    </location>
</feature>
<proteinExistence type="predicted"/>
<keyword evidence="2" id="KW-0812">Transmembrane</keyword>
<name>G1WXV0_ARTOA</name>
<protein>
    <submittedName>
        <fullName evidence="3">Uncharacterized protein</fullName>
    </submittedName>
</protein>
<dbReference type="GeneID" id="22887951"/>
<feature type="compositionally biased region" description="Polar residues" evidence="1">
    <location>
        <begin position="65"/>
        <end position="78"/>
    </location>
</feature>
<organism evidence="3 4">
    <name type="scientific">Arthrobotrys oligospora (strain ATCC 24927 / CBS 115.81 / DSM 1491)</name>
    <name type="common">Nematode-trapping fungus</name>
    <name type="synonym">Didymozoophaga oligospora</name>
    <dbReference type="NCBI Taxonomy" id="756982"/>
    <lineage>
        <taxon>Eukaryota</taxon>
        <taxon>Fungi</taxon>
        <taxon>Dikarya</taxon>
        <taxon>Ascomycota</taxon>
        <taxon>Pezizomycotina</taxon>
        <taxon>Orbiliomycetes</taxon>
        <taxon>Orbiliales</taxon>
        <taxon>Orbiliaceae</taxon>
        <taxon>Orbilia</taxon>
        <taxon>Orbilia oligospora</taxon>
    </lineage>
</organism>
<keyword evidence="4" id="KW-1185">Reference proteome</keyword>
<evidence type="ECO:0000256" key="2">
    <source>
        <dbReference type="SAM" id="Phobius"/>
    </source>
</evidence>
<dbReference type="Proteomes" id="UP000008784">
    <property type="component" value="Unassembled WGS sequence"/>
</dbReference>
<dbReference type="OrthoDB" id="10442385at2759"/>
<evidence type="ECO:0000313" key="3">
    <source>
        <dbReference type="EMBL" id="EGX54077.1"/>
    </source>
</evidence>
<sequence>MGLLPYNWLEPTPTLLLTSQTLLSQSAITKTTITQLISSSPSSLSSSSSSSSSSSATIPALSPSMTTSPADTLRSQNTPLDPTSTYLHPIMTGVFWILVILTVTSILLYGVLRKVLGLDGDEIYDRLKTLYRRFKLKT</sequence>
<dbReference type="InParanoid" id="G1WXV0"/>